<dbReference type="EMBL" id="PPXC01000005">
    <property type="protein sequence ID" value="POH73849.1"/>
    <property type="molecule type" value="Genomic_DNA"/>
</dbReference>
<feature type="signal peptide" evidence="2">
    <location>
        <begin position="1"/>
        <end position="19"/>
    </location>
</feature>
<keyword evidence="5" id="KW-1185">Reference proteome</keyword>
<dbReference type="InterPro" id="IPR038610">
    <property type="entry name" value="FliK-like_C_sf"/>
</dbReference>
<evidence type="ECO:0000313" key="4">
    <source>
        <dbReference type="EMBL" id="POH73849.1"/>
    </source>
</evidence>
<gene>
    <name evidence="4" type="ORF">CVS27_07980</name>
</gene>
<organism evidence="4 5">
    <name type="scientific">Arthrobacter glacialis</name>
    <dbReference type="NCBI Taxonomy" id="1664"/>
    <lineage>
        <taxon>Bacteria</taxon>
        <taxon>Bacillati</taxon>
        <taxon>Actinomycetota</taxon>
        <taxon>Actinomycetes</taxon>
        <taxon>Micrococcales</taxon>
        <taxon>Micrococcaceae</taxon>
        <taxon>Arthrobacter</taxon>
    </lineage>
</organism>
<dbReference type="InterPro" id="IPR021136">
    <property type="entry name" value="Flagellar_hook_control-like_C"/>
</dbReference>
<evidence type="ECO:0000256" key="2">
    <source>
        <dbReference type="SAM" id="SignalP"/>
    </source>
</evidence>
<dbReference type="Gene3D" id="3.30.750.140">
    <property type="match status" value="1"/>
</dbReference>
<feature type="compositionally biased region" description="Low complexity" evidence="1">
    <location>
        <begin position="65"/>
        <end position="91"/>
    </location>
</feature>
<feature type="domain" description="Flagellar hook-length control protein-like C-terminal" evidence="3">
    <location>
        <begin position="331"/>
        <end position="402"/>
    </location>
</feature>
<feature type="region of interest" description="Disordered" evidence="1">
    <location>
        <begin position="391"/>
        <end position="454"/>
    </location>
</feature>
<feature type="compositionally biased region" description="Low complexity" evidence="1">
    <location>
        <begin position="205"/>
        <end position="216"/>
    </location>
</feature>
<feature type="region of interest" description="Disordered" evidence="1">
    <location>
        <begin position="168"/>
        <end position="229"/>
    </location>
</feature>
<evidence type="ECO:0000256" key="1">
    <source>
        <dbReference type="SAM" id="MobiDB-lite"/>
    </source>
</evidence>
<evidence type="ECO:0000259" key="3">
    <source>
        <dbReference type="Pfam" id="PF02120"/>
    </source>
</evidence>
<feature type="compositionally biased region" description="Polar residues" evidence="1">
    <location>
        <begin position="445"/>
        <end position="454"/>
    </location>
</feature>
<dbReference type="Proteomes" id="UP000237061">
    <property type="component" value="Unassembled WGS sequence"/>
</dbReference>
<name>A0A2S3ZXP4_ARTGL</name>
<dbReference type="Pfam" id="PF02120">
    <property type="entry name" value="Flg_hook"/>
    <property type="match status" value="1"/>
</dbReference>
<comment type="caution">
    <text evidence="4">The sequence shown here is derived from an EMBL/GenBank/DDBJ whole genome shotgun (WGS) entry which is preliminary data.</text>
</comment>
<keyword evidence="2" id="KW-0732">Signal</keyword>
<feature type="region of interest" description="Disordered" evidence="1">
    <location>
        <begin position="52"/>
        <end position="91"/>
    </location>
</feature>
<protein>
    <recommendedName>
        <fullName evidence="3">Flagellar hook-length control protein-like C-terminal domain-containing protein</fullName>
    </recommendedName>
</protein>
<sequence>MKMPATLFSSLSASPTTRAAMAPAATALTFGTRPGTAFGTALGAALGEAAASPVDGLSTEEPEDPSATAEPAEAADAALPDPAGPLAQAGPERTPLLDAAMTQFWAAAQIPATQQQLEAALVAAPQSPAPAASDGVSLTAAADGLVLVPVAAAGTGTLAVKRPVSGAASVAGPSQTEPGAAVPQSGGTPAAAVGGQPGNADAESAAVPGGVRAPGATPQPMAAVAPKSSADSLPARFNSAIAAPHLEGRSPVATTEPGRQLVDGAVAPAPSAPASSATSAIVPPAIPLPAQPPVPASMAPGGTQQLVPAGTPLLSEQLARPLFALAAAPLGEHVMTINVVPDALGPVTVRAHLAADGIRIEMMSPSDAGREGLRNILADLRRDLAAGGMTASLSMGSGNGNGSPDHGAGQRSPQGPGNPWSAVARPGDQDPPAQRRLAPSDIPSAANNSLDITV</sequence>
<dbReference type="RefSeq" id="WP_103465204.1">
    <property type="nucleotide sequence ID" value="NZ_PPXC01000005.1"/>
</dbReference>
<accession>A0A2S3ZXP4</accession>
<feature type="chain" id="PRO_5015484622" description="Flagellar hook-length control protein-like C-terminal domain-containing protein" evidence="2">
    <location>
        <begin position="20"/>
        <end position="454"/>
    </location>
</feature>
<proteinExistence type="predicted"/>
<evidence type="ECO:0000313" key="5">
    <source>
        <dbReference type="Proteomes" id="UP000237061"/>
    </source>
</evidence>
<dbReference type="AlphaFoldDB" id="A0A2S3ZXP4"/>
<reference evidence="4 5" key="1">
    <citation type="submission" date="2018-01" db="EMBL/GenBank/DDBJ databases">
        <title>Arthrobacter sp. nov., from glaciers in China.</title>
        <authorList>
            <person name="Liu Q."/>
            <person name="Xin Y.-H."/>
        </authorList>
    </citation>
    <scope>NUCLEOTIDE SEQUENCE [LARGE SCALE GENOMIC DNA]</scope>
    <source>
        <strain evidence="4 5">HLT2-12-2</strain>
    </source>
</reference>